<protein>
    <submittedName>
        <fullName evidence="1">Nucleotide pyrophosphohydrolase</fullName>
    </submittedName>
</protein>
<organism evidence="1 2">
    <name type="scientific">Symbiobacterium thermophilum</name>
    <dbReference type="NCBI Taxonomy" id="2734"/>
    <lineage>
        <taxon>Bacteria</taxon>
        <taxon>Bacillati</taxon>
        <taxon>Bacillota</taxon>
        <taxon>Clostridia</taxon>
        <taxon>Eubacteriales</taxon>
        <taxon>Symbiobacteriaceae</taxon>
        <taxon>Symbiobacterium</taxon>
    </lineage>
</organism>
<accession>A0A953I1X9</accession>
<gene>
    <name evidence="1" type="ORF">CWE10_04450</name>
</gene>
<feature type="non-terminal residue" evidence="1">
    <location>
        <position position="1"/>
    </location>
</feature>
<evidence type="ECO:0000313" key="2">
    <source>
        <dbReference type="Proteomes" id="UP000732377"/>
    </source>
</evidence>
<dbReference type="Proteomes" id="UP000732377">
    <property type="component" value="Unassembled WGS sequence"/>
</dbReference>
<dbReference type="AlphaFoldDB" id="A0A953I1X9"/>
<sequence length="28" mass="3510">NIDLEEAFRRVMDKYRTRDADRWRPKDG</sequence>
<name>A0A953I1X9_SYMTR</name>
<dbReference type="Gene3D" id="1.10.287.1080">
    <property type="entry name" value="MazG-like"/>
    <property type="match status" value="1"/>
</dbReference>
<evidence type="ECO:0000313" key="1">
    <source>
        <dbReference type="EMBL" id="MBY6275461.1"/>
    </source>
</evidence>
<proteinExistence type="predicted"/>
<comment type="caution">
    <text evidence="1">The sequence shown here is derived from an EMBL/GenBank/DDBJ whole genome shotgun (WGS) entry which is preliminary data.</text>
</comment>
<dbReference type="EMBL" id="PIUK01000025">
    <property type="protein sequence ID" value="MBY6275461.1"/>
    <property type="molecule type" value="Genomic_DNA"/>
</dbReference>
<reference evidence="1" key="1">
    <citation type="submission" date="2017-11" db="EMBL/GenBank/DDBJ databases">
        <title>Three new genomes from thermophilic consortium.</title>
        <authorList>
            <person name="Quaggio R."/>
            <person name="Amgarten D."/>
            <person name="Setubal J.C."/>
        </authorList>
    </citation>
    <scope>NUCLEOTIDE SEQUENCE</scope>
    <source>
        <strain evidence="1">ZCTH01-B2</strain>
    </source>
</reference>